<dbReference type="PANTHER" id="PTHR23250:SF3">
    <property type="entry name" value="FISH-EGG LECTIN-LIKE ISOFORM X1-RELATED"/>
    <property type="match status" value="1"/>
</dbReference>
<evidence type="ECO:0000256" key="2">
    <source>
        <dbReference type="ARBA" id="ARBA00022734"/>
    </source>
</evidence>
<dbReference type="InterPro" id="IPR000742">
    <property type="entry name" value="EGF"/>
</dbReference>
<sequence length="639" mass="68829">MEIWTNFKSRKVHWLALGCGLVVIAAVVSAAVLSTYLVSESKAHDSDIQGDMMVGEKLKKPTTPWYTEFYMENISTVVNSTSFTSPSMLASTESLAATMTSGDDDTSPVTLTSLPTTENNECVRKPCQYGSCENKDGGYKCTCSPGWTGQNCQQDINECTRKACQHGRCENQNGGYKCTCSPGWTGQNCQQAGACQSGWTESNNHCYKLMTDAADWTTANTLCNTTGANLAYIKDQRENNFIESLIPNGTKRIKNIWIGLRVDIQNQHLKWTDGSEATYTHLAPKDTIADAVNAFVGAMRGTLGHLCIGVYPEPLSMGNLNRALVLLCVVSLWCSKEAVGTTPHEAAEINSLIAEAVAKVQQLKTRVVDNQDLLVLITQSAPRWKPVDGAMKYVTVGSSGIWGVDQADSIYYRSGTFENEASTGNNWVNIPFGPGGLSQIASGRSVWGVNRSQNIFVRLGITPSNPTGTSWHQIGGGLSQLDVSSTAFSLWGVNSGGYIYRRTGITADNPGGAGWQWISGGLKFVSTGAAGVWGANRNNDVFYRVGTHGNEASAGTGWAHIAGKRLKQVSSGDNIVWGVDTSNDVFIREGIGASSPSGTGWRQVPVKLKQVEASPRFELAWGVNSTDNVLQRIAGVPLP</sequence>
<dbReference type="AlphaFoldDB" id="A0A8J9W857"/>
<proteinExistence type="inferred from homology"/>
<feature type="domain" description="EGF-like" evidence="7">
    <location>
        <begin position="155"/>
        <end position="190"/>
    </location>
</feature>
<reference evidence="9" key="1">
    <citation type="submission" date="2022-01" db="EMBL/GenBank/DDBJ databases">
        <authorList>
            <person name="Braso-Vives M."/>
        </authorList>
    </citation>
    <scope>NUCLEOTIDE SEQUENCE</scope>
</reference>
<evidence type="ECO:0000313" key="9">
    <source>
        <dbReference type="EMBL" id="CAH1240065.1"/>
    </source>
</evidence>
<evidence type="ECO:0000256" key="3">
    <source>
        <dbReference type="ARBA" id="ARBA00022737"/>
    </source>
</evidence>
<evidence type="ECO:0000256" key="1">
    <source>
        <dbReference type="ARBA" id="ARBA00022536"/>
    </source>
</evidence>
<dbReference type="Pfam" id="PF00059">
    <property type="entry name" value="Lectin_C"/>
    <property type="match status" value="1"/>
</dbReference>
<dbReference type="Pfam" id="PF07645">
    <property type="entry name" value="EGF_CA"/>
    <property type="match status" value="2"/>
</dbReference>
<evidence type="ECO:0000256" key="5">
    <source>
        <dbReference type="ARBA" id="ARBA00038331"/>
    </source>
</evidence>
<dbReference type="PANTHER" id="PTHR23250">
    <property type="entry name" value="DYSFERLIN-RELATED"/>
    <property type="match status" value="1"/>
</dbReference>
<dbReference type="InterPro" id="IPR016186">
    <property type="entry name" value="C-type_lectin-like/link_sf"/>
</dbReference>
<dbReference type="PROSITE" id="PS50041">
    <property type="entry name" value="C_TYPE_LECTIN_2"/>
    <property type="match status" value="1"/>
</dbReference>
<dbReference type="CDD" id="cd00037">
    <property type="entry name" value="CLECT"/>
    <property type="match status" value="1"/>
</dbReference>
<evidence type="ECO:0000256" key="4">
    <source>
        <dbReference type="ARBA" id="ARBA00023157"/>
    </source>
</evidence>
<dbReference type="SMART" id="SM00034">
    <property type="entry name" value="CLECT"/>
    <property type="match status" value="1"/>
</dbReference>
<dbReference type="InterPro" id="IPR006624">
    <property type="entry name" value="Beta-propeller_rpt_TECPR"/>
</dbReference>
<feature type="disulfide bond" evidence="6">
    <location>
        <begin position="180"/>
        <end position="189"/>
    </location>
</feature>
<dbReference type="InterPro" id="IPR001881">
    <property type="entry name" value="EGF-like_Ca-bd_dom"/>
</dbReference>
<dbReference type="SMART" id="SM00181">
    <property type="entry name" value="EGF"/>
    <property type="match status" value="2"/>
</dbReference>
<name>A0A8J9W857_BRALA</name>
<dbReference type="Gene3D" id="3.10.100.10">
    <property type="entry name" value="Mannose-Binding Protein A, subunit A"/>
    <property type="match status" value="1"/>
</dbReference>
<dbReference type="CDD" id="cd00054">
    <property type="entry name" value="EGF_CA"/>
    <property type="match status" value="2"/>
</dbReference>
<feature type="domain" description="C-type lectin" evidence="8">
    <location>
        <begin position="202"/>
        <end position="329"/>
    </location>
</feature>
<feature type="disulfide bond" evidence="6">
    <location>
        <begin position="143"/>
        <end position="152"/>
    </location>
</feature>
<keyword evidence="4 6" id="KW-1015">Disulfide bond</keyword>
<dbReference type="GO" id="GO:0005509">
    <property type="term" value="F:calcium ion binding"/>
    <property type="evidence" value="ECO:0007669"/>
    <property type="project" value="InterPro"/>
</dbReference>
<keyword evidence="1 6" id="KW-0245">EGF-like domain</keyword>
<dbReference type="PROSITE" id="PS01187">
    <property type="entry name" value="EGF_CA"/>
    <property type="match status" value="1"/>
</dbReference>
<dbReference type="PROSITE" id="PS00010">
    <property type="entry name" value="ASX_HYDROXYL"/>
    <property type="match status" value="2"/>
</dbReference>
<dbReference type="PROSITE" id="PS01186">
    <property type="entry name" value="EGF_2"/>
    <property type="match status" value="2"/>
</dbReference>
<dbReference type="InterPro" id="IPR009030">
    <property type="entry name" value="Growth_fac_rcpt_cys_sf"/>
</dbReference>
<comment type="caution">
    <text evidence="6">Lacks conserved residue(s) required for the propagation of feature annotation.</text>
</comment>
<dbReference type="SUPFAM" id="SSF57184">
    <property type="entry name" value="Growth factor receptor domain"/>
    <property type="match status" value="1"/>
</dbReference>
<accession>A0A8J9W857</accession>
<dbReference type="GO" id="GO:0030246">
    <property type="term" value="F:carbohydrate binding"/>
    <property type="evidence" value="ECO:0007669"/>
    <property type="project" value="UniProtKB-KW"/>
</dbReference>
<organism evidence="9 10">
    <name type="scientific">Branchiostoma lanceolatum</name>
    <name type="common">Common lancelet</name>
    <name type="synonym">Amphioxus lanceolatum</name>
    <dbReference type="NCBI Taxonomy" id="7740"/>
    <lineage>
        <taxon>Eukaryota</taxon>
        <taxon>Metazoa</taxon>
        <taxon>Chordata</taxon>
        <taxon>Cephalochordata</taxon>
        <taxon>Leptocardii</taxon>
        <taxon>Amphioxiformes</taxon>
        <taxon>Branchiostomatidae</taxon>
        <taxon>Branchiostoma</taxon>
    </lineage>
</organism>
<dbReference type="PROSITE" id="PS00022">
    <property type="entry name" value="EGF_1"/>
    <property type="match status" value="2"/>
</dbReference>
<keyword evidence="10" id="KW-1185">Reference proteome</keyword>
<dbReference type="InterPro" id="IPR016187">
    <property type="entry name" value="CTDL_fold"/>
</dbReference>
<dbReference type="InterPro" id="IPR049883">
    <property type="entry name" value="NOTCH1_EGF-like"/>
</dbReference>
<dbReference type="InterPro" id="IPR018097">
    <property type="entry name" value="EGF_Ca-bd_CS"/>
</dbReference>
<dbReference type="InterPro" id="IPR000152">
    <property type="entry name" value="EGF-type_Asp/Asn_hydroxyl_site"/>
</dbReference>
<evidence type="ECO:0000313" key="10">
    <source>
        <dbReference type="Proteomes" id="UP000838412"/>
    </source>
</evidence>
<dbReference type="Pfam" id="PF19193">
    <property type="entry name" value="Tectonin"/>
    <property type="match status" value="2"/>
</dbReference>
<comment type="similarity">
    <text evidence="5">Belongs to the tectonin family.</text>
</comment>
<keyword evidence="3" id="KW-0677">Repeat</keyword>
<evidence type="ECO:0000256" key="6">
    <source>
        <dbReference type="PROSITE-ProRule" id="PRU00076"/>
    </source>
</evidence>
<feature type="domain" description="EGF-like" evidence="7">
    <location>
        <begin position="118"/>
        <end position="153"/>
    </location>
</feature>
<dbReference type="InterPro" id="IPR051513">
    <property type="entry name" value="Tectonin_beta-prop"/>
</dbReference>
<dbReference type="SUPFAM" id="SSF56436">
    <property type="entry name" value="C-type lectin-like"/>
    <property type="match status" value="1"/>
</dbReference>
<dbReference type="FunFam" id="2.10.25.10:FF:000279">
    <property type="entry name" value="Neurogenic locus notch 1"/>
    <property type="match status" value="2"/>
</dbReference>
<dbReference type="EMBL" id="OV696696">
    <property type="protein sequence ID" value="CAH1240065.1"/>
    <property type="molecule type" value="Genomic_DNA"/>
</dbReference>
<dbReference type="SMART" id="SM00706">
    <property type="entry name" value="TECPR"/>
    <property type="match status" value="6"/>
</dbReference>
<dbReference type="InterPro" id="IPR001304">
    <property type="entry name" value="C-type_lectin-like"/>
</dbReference>
<dbReference type="SMART" id="SM00179">
    <property type="entry name" value="EGF_CA"/>
    <property type="match status" value="2"/>
</dbReference>
<dbReference type="PROSITE" id="PS50026">
    <property type="entry name" value="EGF_3"/>
    <property type="match status" value="2"/>
</dbReference>
<dbReference type="Proteomes" id="UP000838412">
    <property type="component" value="Chromosome 11"/>
</dbReference>
<protein>
    <submittedName>
        <fullName evidence="9">VCAN protein</fullName>
    </submittedName>
</protein>
<feature type="disulfide bond" evidence="6">
    <location>
        <begin position="122"/>
        <end position="132"/>
    </location>
</feature>
<dbReference type="OrthoDB" id="166585at2759"/>
<keyword evidence="2" id="KW-0430">Lectin</keyword>
<evidence type="ECO:0000259" key="8">
    <source>
        <dbReference type="PROSITE" id="PS50041"/>
    </source>
</evidence>
<evidence type="ECO:0000259" key="7">
    <source>
        <dbReference type="PROSITE" id="PS50026"/>
    </source>
</evidence>
<gene>
    <name evidence="9" type="primary">VCAN</name>
    <name evidence="9" type="ORF">BLAG_LOCUS4156</name>
</gene>
<dbReference type="Gene3D" id="2.10.25.10">
    <property type="entry name" value="Laminin"/>
    <property type="match status" value="2"/>
</dbReference>
<feature type="disulfide bond" evidence="6">
    <location>
        <begin position="159"/>
        <end position="169"/>
    </location>
</feature>